<protein>
    <submittedName>
        <fullName evidence="5">Uncharacterized protein</fullName>
    </submittedName>
</protein>
<dbReference type="Pfam" id="PF00106">
    <property type="entry name" value="adh_short"/>
    <property type="match status" value="1"/>
</dbReference>
<reference evidence="6" key="1">
    <citation type="journal article" date="2017" name="Genome Biol.">
        <title>Comparative genomics reveals high biological diversity and specific adaptations in the industrially and medically important fungal genus Aspergillus.</title>
        <authorList>
            <person name="de Vries R.P."/>
            <person name="Riley R."/>
            <person name="Wiebenga A."/>
            <person name="Aguilar-Osorio G."/>
            <person name="Amillis S."/>
            <person name="Uchima C.A."/>
            <person name="Anderluh G."/>
            <person name="Asadollahi M."/>
            <person name="Askin M."/>
            <person name="Barry K."/>
            <person name="Battaglia E."/>
            <person name="Bayram O."/>
            <person name="Benocci T."/>
            <person name="Braus-Stromeyer S.A."/>
            <person name="Caldana C."/>
            <person name="Canovas D."/>
            <person name="Cerqueira G.C."/>
            <person name="Chen F."/>
            <person name="Chen W."/>
            <person name="Choi C."/>
            <person name="Clum A."/>
            <person name="Dos Santos R.A."/>
            <person name="Damasio A.R."/>
            <person name="Diallinas G."/>
            <person name="Emri T."/>
            <person name="Fekete E."/>
            <person name="Flipphi M."/>
            <person name="Freyberg S."/>
            <person name="Gallo A."/>
            <person name="Gournas C."/>
            <person name="Habgood R."/>
            <person name="Hainaut M."/>
            <person name="Harispe M.L."/>
            <person name="Henrissat B."/>
            <person name="Hilden K.S."/>
            <person name="Hope R."/>
            <person name="Hossain A."/>
            <person name="Karabika E."/>
            <person name="Karaffa L."/>
            <person name="Karanyi Z."/>
            <person name="Krasevec N."/>
            <person name="Kuo A."/>
            <person name="Kusch H."/>
            <person name="LaButti K."/>
            <person name="Lagendijk E.L."/>
            <person name="Lapidus A."/>
            <person name="Levasseur A."/>
            <person name="Lindquist E."/>
            <person name="Lipzen A."/>
            <person name="Logrieco A.F."/>
            <person name="MacCabe A."/>
            <person name="Maekelae M.R."/>
            <person name="Malavazi I."/>
            <person name="Melin P."/>
            <person name="Meyer V."/>
            <person name="Mielnichuk N."/>
            <person name="Miskei M."/>
            <person name="Molnar A.P."/>
            <person name="Mule G."/>
            <person name="Ngan C.Y."/>
            <person name="Orejas M."/>
            <person name="Orosz E."/>
            <person name="Ouedraogo J.P."/>
            <person name="Overkamp K.M."/>
            <person name="Park H.-S."/>
            <person name="Perrone G."/>
            <person name="Piumi F."/>
            <person name="Punt P.J."/>
            <person name="Ram A.F."/>
            <person name="Ramon A."/>
            <person name="Rauscher S."/>
            <person name="Record E."/>
            <person name="Riano-Pachon D.M."/>
            <person name="Robert V."/>
            <person name="Roehrig J."/>
            <person name="Ruller R."/>
            <person name="Salamov A."/>
            <person name="Salih N.S."/>
            <person name="Samson R.A."/>
            <person name="Sandor E."/>
            <person name="Sanguinetti M."/>
            <person name="Schuetze T."/>
            <person name="Sepcic K."/>
            <person name="Shelest E."/>
            <person name="Sherlock G."/>
            <person name="Sophianopoulou V."/>
            <person name="Squina F.M."/>
            <person name="Sun H."/>
            <person name="Susca A."/>
            <person name="Todd R.B."/>
            <person name="Tsang A."/>
            <person name="Unkles S.E."/>
            <person name="van de Wiele N."/>
            <person name="van Rossen-Uffink D."/>
            <person name="Oliveira J.V."/>
            <person name="Vesth T.C."/>
            <person name="Visser J."/>
            <person name="Yu J.-H."/>
            <person name="Zhou M."/>
            <person name="Andersen M.R."/>
            <person name="Archer D.B."/>
            <person name="Baker S.E."/>
            <person name="Benoit I."/>
            <person name="Brakhage A.A."/>
            <person name="Braus G.H."/>
            <person name="Fischer R."/>
            <person name="Frisvad J.C."/>
            <person name="Goldman G.H."/>
            <person name="Houbraken J."/>
            <person name="Oakley B."/>
            <person name="Pocsi I."/>
            <person name="Scazzocchio C."/>
            <person name="Seiboth B."/>
            <person name="vanKuyk P.A."/>
            <person name="Wortman J."/>
            <person name="Dyer P.S."/>
            <person name="Grigoriev I.V."/>
        </authorList>
    </citation>
    <scope>NUCLEOTIDE SEQUENCE [LARGE SCALE GENOMIC DNA]</scope>
    <source>
        <strain evidence="6">CBS 516.65</strain>
    </source>
</reference>
<comment type="similarity">
    <text evidence="1">Belongs to the short-chain dehydrogenases/reductases (SDR) family.</text>
</comment>
<dbReference type="GeneID" id="34465419"/>
<dbReference type="PANTHER" id="PTHR24320:SF272">
    <property type="entry name" value="NAD(P)-BINDING ROSSMANN-FOLD SUPERFAMILY PROTEIN"/>
    <property type="match status" value="1"/>
</dbReference>
<dbReference type="InterPro" id="IPR036291">
    <property type="entry name" value="NAD(P)-bd_dom_sf"/>
</dbReference>
<evidence type="ECO:0000313" key="5">
    <source>
        <dbReference type="EMBL" id="OJJ82758.1"/>
    </source>
</evidence>
<organism evidence="5 6">
    <name type="scientific">Aspergillus glaucus CBS 516.65</name>
    <dbReference type="NCBI Taxonomy" id="1160497"/>
    <lineage>
        <taxon>Eukaryota</taxon>
        <taxon>Fungi</taxon>
        <taxon>Dikarya</taxon>
        <taxon>Ascomycota</taxon>
        <taxon>Pezizomycotina</taxon>
        <taxon>Eurotiomycetes</taxon>
        <taxon>Eurotiomycetidae</taxon>
        <taxon>Eurotiales</taxon>
        <taxon>Aspergillaceae</taxon>
        <taxon>Aspergillus</taxon>
        <taxon>Aspergillus subgen. Aspergillus</taxon>
    </lineage>
</organism>
<dbReference type="PANTHER" id="PTHR24320">
    <property type="entry name" value="RETINOL DEHYDROGENASE"/>
    <property type="match status" value="1"/>
</dbReference>
<evidence type="ECO:0000313" key="6">
    <source>
        <dbReference type="Proteomes" id="UP000184300"/>
    </source>
</evidence>
<dbReference type="RefSeq" id="XP_022399456.1">
    <property type="nucleotide sequence ID" value="XM_022549159.1"/>
</dbReference>
<keyword evidence="2" id="KW-0521">NADP</keyword>
<evidence type="ECO:0000256" key="1">
    <source>
        <dbReference type="ARBA" id="ARBA00006484"/>
    </source>
</evidence>
<keyword evidence="6" id="KW-1185">Reference proteome</keyword>
<dbReference type="OrthoDB" id="191139at2759"/>
<evidence type="ECO:0000256" key="3">
    <source>
        <dbReference type="ARBA" id="ARBA00023002"/>
    </source>
</evidence>
<dbReference type="InterPro" id="IPR002347">
    <property type="entry name" value="SDR_fam"/>
</dbReference>
<dbReference type="PRINTS" id="PR00081">
    <property type="entry name" value="GDHRDH"/>
</dbReference>
<dbReference type="Gene3D" id="3.40.50.720">
    <property type="entry name" value="NAD(P)-binding Rossmann-like Domain"/>
    <property type="match status" value="1"/>
</dbReference>
<dbReference type="VEuPathDB" id="FungiDB:ASPGLDRAFT_67621"/>
<gene>
    <name evidence="5" type="ORF">ASPGLDRAFT_67621</name>
</gene>
<proteinExistence type="inferred from homology"/>
<evidence type="ECO:0000256" key="4">
    <source>
        <dbReference type="SAM" id="MobiDB-lite"/>
    </source>
</evidence>
<dbReference type="SUPFAM" id="SSF51735">
    <property type="entry name" value="NAD(P)-binding Rossmann-fold domains"/>
    <property type="match status" value="1"/>
</dbReference>
<accession>A0A1L9VFN6</accession>
<keyword evidence="3" id="KW-0560">Oxidoreductase</keyword>
<feature type="region of interest" description="Disordered" evidence="4">
    <location>
        <begin position="27"/>
        <end position="68"/>
    </location>
</feature>
<dbReference type="AlphaFoldDB" id="A0A1L9VFN6"/>
<name>A0A1L9VFN6_ASPGL</name>
<dbReference type="STRING" id="1160497.A0A1L9VFN6"/>
<dbReference type="EMBL" id="KV878901">
    <property type="protein sequence ID" value="OJJ82758.1"/>
    <property type="molecule type" value="Genomic_DNA"/>
</dbReference>
<dbReference type="Proteomes" id="UP000184300">
    <property type="component" value="Unassembled WGS sequence"/>
</dbReference>
<feature type="region of interest" description="Disordered" evidence="4">
    <location>
        <begin position="219"/>
        <end position="268"/>
    </location>
</feature>
<feature type="compositionally biased region" description="Polar residues" evidence="4">
    <location>
        <begin position="39"/>
        <end position="49"/>
    </location>
</feature>
<dbReference type="GO" id="GO:0016491">
    <property type="term" value="F:oxidoreductase activity"/>
    <property type="evidence" value="ECO:0007669"/>
    <property type="project" value="UniProtKB-KW"/>
</dbReference>
<sequence>MEESKPDCSELLSVHQYRQCLWQDDESCSSDGHGAKALQHSNGASNLNQTPSLSATSSPPPLSPSYSLSIASQRSEQELEGLDSFLCEWDNTFHDRLRKPSLTRESSFRSTHTKTQSDSVLTDLIQAKATMVHQGTSFEILNPHESLNFARIVSYIEDVDMDDFSCASSDYKRESFLSASTISTKVLKSEREVAPLDVPYNGPETNGDTGNEEVQVHSDLVGEPPHTPMPSISERLENNEDGASTHGSRSETPESSVLGEPGPCEEDASDIITTQSLDNILPHKTILITGCSSGLGTETARSLAKTGATLFLGVRDMLKGRRTLSDILDGSRVRLLHLDLSSFASIRHAVHEFLKHASYLHVLICNGAVMATPREQKTEDGFEMQFGTNHLGHFLLFQLLLPVMLRSIDHEAGEAVRVVGVTSSAHRRLGIQFHDLNLQSTDLDPTEVPKLAYAQSKTANIYMMNEISRRFGSRGVQGLSVHPGNVFTGLQKYIDEAVLEEWRQPEMKQHLKSVEQGAATTVLAAVGREYEGVGGEYLEDCKVGGMVEEGYRSFDPGFEAHAFDEMGEGRLWGVSLGLVGLQGDQA</sequence>
<evidence type="ECO:0000256" key="2">
    <source>
        <dbReference type="ARBA" id="ARBA00022857"/>
    </source>
</evidence>